<dbReference type="Proteomes" id="UP000887565">
    <property type="component" value="Unplaced"/>
</dbReference>
<evidence type="ECO:0000313" key="2">
    <source>
        <dbReference type="WBParaSite" id="nRc.2.0.1.t13542-RA"/>
    </source>
</evidence>
<evidence type="ECO:0000313" key="1">
    <source>
        <dbReference type="Proteomes" id="UP000887565"/>
    </source>
</evidence>
<dbReference type="WBParaSite" id="nRc.2.0.1.t13542-RA">
    <property type="protein sequence ID" value="nRc.2.0.1.t13542-RA"/>
    <property type="gene ID" value="nRc.2.0.1.g13542"/>
</dbReference>
<proteinExistence type="predicted"/>
<organism evidence="1 2">
    <name type="scientific">Romanomermis culicivorax</name>
    <name type="common">Nematode worm</name>
    <dbReference type="NCBI Taxonomy" id="13658"/>
    <lineage>
        <taxon>Eukaryota</taxon>
        <taxon>Metazoa</taxon>
        <taxon>Ecdysozoa</taxon>
        <taxon>Nematoda</taxon>
        <taxon>Enoplea</taxon>
        <taxon>Dorylaimia</taxon>
        <taxon>Mermithida</taxon>
        <taxon>Mermithoidea</taxon>
        <taxon>Mermithidae</taxon>
        <taxon>Romanomermis</taxon>
    </lineage>
</organism>
<dbReference type="AlphaFoldDB" id="A0A915IJI2"/>
<protein>
    <submittedName>
        <fullName evidence="2">Uncharacterized protein</fullName>
    </submittedName>
</protein>
<name>A0A915IJI2_ROMCU</name>
<reference evidence="2" key="1">
    <citation type="submission" date="2022-11" db="UniProtKB">
        <authorList>
            <consortium name="WormBaseParasite"/>
        </authorList>
    </citation>
    <scope>IDENTIFICATION</scope>
</reference>
<accession>A0A915IJI2</accession>
<keyword evidence="1" id="KW-1185">Reference proteome</keyword>
<sequence length="63" mass="7258">MLKNYKAVEYQNLNQKHCMEWVSLLITTGTLLLPMSQSGSRHASQQWETGGADKFAWQWSAKE</sequence>